<dbReference type="OrthoDB" id="1100079at2"/>
<keyword evidence="5" id="KW-0998">Cell outer membrane</keyword>
<evidence type="ECO:0000259" key="7">
    <source>
        <dbReference type="Pfam" id="PF14322"/>
    </source>
</evidence>
<protein>
    <recommendedName>
        <fullName evidence="10">Carbohydrate-binding protein SusD</fullName>
    </recommendedName>
</protein>
<dbReference type="GO" id="GO:0009279">
    <property type="term" value="C:cell outer membrane"/>
    <property type="evidence" value="ECO:0007669"/>
    <property type="project" value="UniProtKB-SubCell"/>
</dbReference>
<evidence type="ECO:0000256" key="1">
    <source>
        <dbReference type="ARBA" id="ARBA00004442"/>
    </source>
</evidence>
<proteinExistence type="inferred from homology"/>
<dbReference type="STRING" id="1333662.LPB303_13365"/>
<evidence type="ECO:0000256" key="5">
    <source>
        <dbReference type="ARBA" id="ARBA00023237"/>
    </source>
</evidence>
<keyword evidence="4" id="KW-0472">Membrane</keyword>
<evidence type="ECO:0000259" key="6">
    <source>
        <dbReference type="Pfam" id="PF07980"/>
    </source>
</evidence>
<dbReference type="RefSeq" id="WP_068451102.1">
    <property type="nucleotide sequence ID" value="NZ_CP150660.1"/>
</dbReference>
<dbReference type="Pfam" id="PF14322">
    <property type="entry name" value="SusD-like_3"/>
    <property type="match status" value="1"/>
</dbReference>
<dbReference type="Proteomes" id="UP000076923">
    <property type="component" value="Unassembled WGS sequence"/>
</dbReference>
<comment type="subcellular location">
    <subcellularLocation>
        <location evidence="1">Cell outer membrane</location>
    </subcellularLocation>
</comment>
<organism evidence="8 9">
    <name type="scientific">Polaribacter atrinae</name>
    <dbReference type="NCBI Taxonomy" id="1333662"/>
    <lineage>
        <taxon>Bacteria</taxon>
        <taxon>Pseudomonadati</taxon>
        <taxon>Bacteroidota</taxon>
        <taxon>Flavobacteriia</taxon>
        <taxon>Flavobacteriales</taxon>
        <taxon>Flavobacteriaceae</taxon>
    </lineage>
</organism>
<keyword evidence="9" id="KW-1185">Reference proteome</keyword>
<dbReference type="Pfam" id="PF07980">
    <property type="entry name" value="SusD_RagB"/>
    <property type="match status" value="1"/>
</dbReference>
<dbReference type="InterPro" id="IPR012944">
    <property type="entry name" value="SusD_RagB_dom"/>
</dbReference>
<accession>A0A176T820</accession>
<feature type="domain" description="SusD-like N-terminal" evidence="7">
    <location>
        <begin position="97"/>
        <end position="245"/>
    </location>
</feature>
<reference evidence="8 9" key="1">
    <citation type="submission" date="2016-02" db="EMBL/GenBank/DDBJ databases">
        <title>Draft genome sequence of Polaribacter atrinae KACC17473.</title>
        <authorList>
            <person name="Shin S.-K."/>
            <person name="Yi H."/>
        </authorList>
    </citation>
    <scope>NUCLEOTIDE SEQUENCE [LARGE SCALE GENOMIC DNA]</scope>
    <source>
        <strain evidence="8 9">KACC 17473</strain>
    </source>
</reference>
<evidence type="ECO:0000256" key="3">
    <source>
        <dbReference type="ARBA" id="ARBA00022729"/>
    </source>
</evidence>
<gene>
    <name evidence="8" type="ORF">LPB303_13365</name>
</gene>
<feature type="domain" description="RagB/SusD" evidence="6">
    <location>
        <begin position="323"/>
        <end position="534"/>
    </location>
</feature>
<evidence type="ECO:0008006" key="10">
    <source>
        <dbReference type="Google" id="ProtNLM"/>
    </source>
</evidence>
<keyword evidence="3" id="KW-0732">Signal</keyword>
<dbReference type="InterPro" id="IPR033985">
    <property type="entry name" value="SusD-like_N"/>
</dbReference>
<dbReference type="AlphaFoldDB" id="A0A176T820"/>
<dbReference type="InterPro" id="IPR011990">
    <property type="entry name" value="TPR-like_helical_dom_sf"/>
</dbReference>
<evidence type="ECO:0000256" key="4">
    <source>
        <dbReference type="ARBA" id="ARBA00023136"/>
    </source>
</evidence>
<sequence>MLRKINLLILGLLVVFVTSCEEEFLETTPTDSIAEADAFASVDNMFLVLNGLHRVMYAQNPISGGTSSRSGQSYYMPALDAMGAQMIHSSPGNGWMTSELRWLTHTNANFTTVSNFWYMRYHIIASSNNLINLIEANGFPEADEDVRNILGQAYAYRAWAYHQLISTFAKGYLIGDPATDAGVPLLLITGTPYTSAPRSTVQVVYDQINSDIANSISYFDGASSPENKSHLSINAAQGLKARIDLTQGKWQDAADAAIAAREGFTLLDEATWLSGFNTVELSEVIWGGTVIESETNFFQSFFYFISPTFNGSQNRSNPKLMNKEVYDAIPSTDFRINMALPWAPNTNSSASNGEGGSFETDPNYDTEEEFFAAKDSVINKYGMTSAHNTHPYMAVKFLQKNPGSIDPDDVIYMRSSEMYLIEAEAKAMLSDVSGAQTALQAFGSARDTDYDSSVFTSVDALMDHIKWQRRVELYGEGFSFHDHIRWDEGIDLTNSGADDNLYRDGYIQEKPSLNDGWIWKIPQAEIDANPNLTEADQN</sequence>
<comment type="caution">
    <text evidence="8">The sequence shown here is derived from an EMBL/GenBank/DDBJ whole genome shotgun (WGS) entry which is preliminary data.</text>
</comment>
<dbReference type="SUPFAM" id="SSF48452">
    <property type="entry name" value="TPR-like"/>
    <property type="match status" value="1"/>
</dbReference>
<evidence type="ECO:0000313" key="8">
    <source>
        <dbReference type="EMBL" id="OAD43446.1"/>
    </source>
</evidence>
<dbReference type="PROSITE" id="PS51257">
    <property type="entry name" value="PROKAR_LIPOPROTEIN"/>
    <property type="match status" value="1"/>
</dbReference>
<evidence type="ECO:0000313" key="9">
    <source>
        <dbReference type="Proteomes" id="UP000076923"/>
    </source>
</evidence>
<dbReference type="EMBL" id="LVWE01000055">
    <property type="protein sequence ID" value="OAD43446.1"/>
    <property type="molecule type" value="Genomic_DNA"/>
</dbReference>
<dbReference type="Gene3D" id="1.25.40.390">
    <property type="match status" value="1"/>
</dbReference>
<name>A0A176T820_9FLAO</name>
<evidence type="ECO:0000256" key="2">
    <source>
        <dbReference type="ARBA" id="ARBA00006275"/>
    </source>
</evidence>
<comment type="similarity">
    <text evidence="2">Belongs to the SusD family.</text>
</comment>